<evidence type="ECO:0000313" key="6">
    <source>
        <dbReference type="EMBL" id="RUL75369.1"/>
    </source>
</evidence>
<dbReference type="AlphaFoldDB" id="A0A3S0RKG1"/>
<dbReference type="InterPro" id="IPR058240">
    <property type="entry name" value="rSAM_sf"/>
</dbReference>
<evidence type="ECO:0000313" key="7">
    <source>
        <dbReference type="Proteomes" id="UP000274358"/>
    </source>
</evidence>
<dbReference type="GO" id="GO:0046872">
    <property type="term" value="F:metal ion binding"/>
    <property type="evidence" value="ECO:0007669"/>
    <property type="project" value="UniProtKB-KW"/>
</dbReference>
<evidence type="ECO:0000256" key="2">
    <source>
        <dbReference type="ARBA" id="ARBA00023004"/>
    </source>
</evidence>
<dbReference type="SFLD" id="SFLDS00029">
    <property type="entry name" value="Radical_SAM"/>
    <property type="match status" value="1"/>
</dbReference>
<keyword evidence="1" id="KW-0479">Metal-binding</keyword>
<keyword evidence="2" id="KW-0408">Iron</keyword>
<dbReference type="Gene3D" id="3.80.30.30">
    <property type="match status" value="1"/>
</dbReference>
<dbReference type="GO" id="GO:0051536">
    <property type="term" value="F:iron-sulfur cluster binding"/>
    <property type="evidence" value="ECO:0007669"/>
    <property type="project" value="UniProtKB-KW"/>
</dbReference>
<evidence type="ECO:0000256" key="1">
    <source>
        <dbReference type="ARBA" id="ARBA00022723"/>
    </source>
</evidence>
<dbReference type="InterPro" id="IPR040086">
    <property type="entry name" value="MJ0683-like"/>
</dbReference>
<dbReference type="NCBIfam" id="NF033668">
    <property type="entry name" value="rSAM_PA0069"/>
    <property type="match status" value="1"/>
</dbReference>
<keyword evidence="7" id="KW-1185">Reference proteome</keyword>
<gene>
    <name evidence="6" type="ORF">EKH80_11660</name>
</gene>
<dbReference type="SUPFAM" id="SSF102114">
    <property type="entry name" value="Radical SAM enzymes"/>
    <property type="match status" value="1"/>
</dbReference>
<dbReference type="PANTHER" id="PTHR43432:SF3">
    <property type="entry name" value="SLR0285 PROTEIN"/>
    <property type="match status" value="1"/>
</dbReference>
<dbReference type="SMART" id="SM00729">
    <property type="entry name" value="Elp3"/>
    <property type="match status" value="1"/>
</dbReference>
<dbReference type="GO" id="GO:0003824">
    <property type="term" value="F:catalytic activity"/>
    <property type="evidence" value="ECO:0007669"/>
    <property type="project" value="InterPro"/>
</dbReference>
<proteinExistence type="predicted"/>
<dbReference type="Pfam" id="PF04055">
    <property type="entry name" value="Radical_SAM"/>
    <property type="match status" value="1"/>
</dbReference>
<dbReference type="RefSeq" id="WP_126684927.1">
    <property type="nucleotide sequence ID" value="NZ_RYYV01000007.1"/>
</dbReference>
<feature type="region of interest" description="Disordered" evidence="4">
    <location>
        <begin position="1"/>
        <end position="49"/>
    </location>
</feature>
<organism evidence="6 7">
    <name type="scientific">Dyella choica</name>
    <dbReference type="NCBI Taxonomy" id="1927959"/>
    <lineage>
        <taxon>Bacteria</taxon>
        <taxon>Pseudomonadati</taxon>
        <taxon>Pseudomonadota</taxon>
        <taxon>Gammaproteobacteria</taxon>
        <taxon>Lysobacterales</taxon>
        <taxon>Rhodanobacteraceae</taxon>
        <taxon>Dyella</taxon>
    </lineage>
</organism>
<accession>A0A3S0RKG1</accession>
<dbReference type="InterPro" id="IPR006638">
    <property type="entry name" value="Elp3/MiaA/NifB-like_rSAM"/>
</dbReference>
<name>A0A3S0RKG1_9GAMM</name>
<dbReference type="PANTHER" id="PTHR43432">
    <property type="entry name" value="SLR0285 PROTEIN"/>
    <property type="match status" value="1"/>
</dbReference>
<protein>
    <submittedName>
        <fullName evidence="6">PA0069 family radical SAM protein</fullName>
    </submittedName>
</protein>
<dbReference type="SFLD" id="SFLDG01084">
    <property type="entry name" value="Uncharacterised_Radical_SAM_Su"/>
    <property type="match status" value="1"/>
</dbReference>
<dbReference type="Proteomes" id="UP000274358">
    <property type="component" value="Unassembled WGS sequence"/>
</dbReference>
<reference evidence="6 7" key="1">
    <citation type="submission" date="2018-12" db="EMBL/GenBank/DDBJ databases">
        <title>Dyella dinghuensis sp. nov. DHOA06 and Dyella choica sp. nov. 4M-K27, isolated from forest soil.</title>
        <authorList>
            <person name="Qiu L.-H."/>
            <person name="Gao Z.-H."/>
        </authorList>
    </citation>
    <scope>NUCLEOTIDE SEQUENCE [LARGE SCALE GENOMIC DNA]</scope>
    <source>
        <strain evidence="6 7">4M-K27</strain>
    </source>
</reference>
<dbReference type="InterPro" id="IPR007197">
    <property type="entry name" value="rSAM"/>
</dbReference>
<comment type="caution">
    <text evidence="6">The sequence shown here is derived from an EMBL/GenBank/DDBJ whole genome shotgun (WGS) entry which is preliminary data.</text>
</comment>
<dbReference type="EMBL" id="RYYV01000007">
    <property type="protein sequence ID" value="RUL75369.1"/>
    <property type="molecule type" value="Genomic_DNA"/>
</dbReference>
<dbReference type="OrthoDB" id="9785699at2"/>
<sequence>MSKLPTPTAFKGRGALSNPEGRFESTQAVAEDDGWYREEAAERPGTEVREEIARSVISRNDSPDVGFSQAINPYRGCEHGCVYCYARPSHAYLNLSPGLDFETKLSVKTNLVEVLRKELAKPGYTCSPINIGSNTDVYQPIEKSWRLTRAALELLGECNHPCTIVTKNALIERDLDLLVSMAQRRLVHVFISINSLDNRLASKLEPRASAPHRRLQTVRTLHDAGVPVGVLVAPIIPALNERDLEEIIERAATNGAHSVGYTCIRLPHELKQLFREWLDQHYPDRASHIMSLIQQMNGGKDYDSHFATRMHGQGVFADIIHKRVLVAARKAGLDKAWTETLDTSKFNPCRAPSPQGELF</sequence>
<feature type="compositionally biased region" description="Basic and acidic residues" evidence="4">
    <location>
        <begin position="34"/>
        <end position="49"/>
    </location>
</feature>
<evidence type="ECO:0000256" key="3">
    <source>
        <dbReference type="ARBA" id="ARBA00023014"/>
    </source>
</evidence>
<dbReference type="CDD" id="cd01335">
    <property type="entry name" value="Radical_SAM"/>
    <property type="match status" value="1"/>
</dbReference>
<feature type="domain" description="Radical SAM core" evidence="5">
    <location>
        <begin position="63"/>
        <end position="300"/>
    </location>
</feature>
<dbReference type="PROSITE" id="PS51918">
    <property type="entry name" value="RADICAL_SAM"/>
    <property type="match status" value="1"/>
</dbReference>
<evidence type="ECO:0000256" key="4">
    <source>
        <dbReference type="SAM" id="MobiDB-lite"/>
    </source>
</evidence>
<keyword evidence="3" id="KW-0411">Iron-sulfur</keyword>
<evidence type="ECO:0000259" key="5">
    <source>
        <dbReference type="PROSITE" id="PS51918"/>
    </source>
</evidence>